<keyword evidence="1 6" id="KW-0489">Methyltransferase</keyword>
<dbReference type="GO" id="GO:0032259">
    <property type="term" value="P:methylation"/>
    <property type="evidence" value="ECO:0007669"/>
    <property type="project" value="UniProtKB-KW"/>
</dbReference>
<proteinExistence type="predicted"/>
<dbReference type="InterPro" id="IPR036388">
    <property type="entry name" value="WH-like_DNA-bd_sf"/>
</dbReference>
<dbReference type="RefSeq" id="WP_366090349.1">
    <property type="nucleotide sequence ID" value="NZ_JBFASG010000045.1"/>
</dbReference>
<comment type="caution">
    <text evidence="6">The sequence shown here is derived from an EMBL/GenBank/DDBJ whole genome shotgun (WGS) entry which is preliminary data.</text>
</comment>
<accession>A0ABV3J358</accession>
<organism evidence="6 7">
    <name type="scientific">Streptomyces roseoverticillatus</name>
    <dbReference type="NCBI Taxonomy" id="66429"/>
    <lineage>
        <taxon>Bacteria</taxon>
        <taxon>Bacillati</taxon>
        <taxon>Actinomycetota</taxon>
        <taxon>Actinomycetes</taxon>
        <taxon>Kitasatosporales</taxon>
        <taxon>Streptomycetaceae</taxon>
        <taxon>Streptomyces</taxon>
    </lineage>
</organism>
<reference evidence="6 7" key="1">
    <citation type="submission" date="2024-06" db="EMBL/GenBank/DDBJ databases">
        <title>The Natural Products Discovery Center: Release of the First 8490 Sequenced Strains for Exploring Actinobacteria Biosynthetic Diversity.</title>
        <authorList>
            <person name="Kalkreuter E."/>
            <person name="Kautsar S.A."/>
            <person name="Yang D."/>
            <person name="Bader C.D."/>
            <person name="Teijaro C.N."/>
            <person name="Fluegel L."/>
            <person name="Davis C.M."/>
            <person name="Simpson J.R."/>
            <person name="Lauterbach L."/>
            <person name="Steele A.D."/>
            <person name="Gui C."/>
            <person name="Meng S."/>
            <person name="Li G."/>
            <person name="Viehrig K."/>
            <person name="Ye F."/>
            <person name="Su P."/>
            <person name="Kiefer A.F."/>
            <person name="Nichols A."/>
            <person name="Cepeda A.J."/>
            <person name="Yan W."/>
            <person name="Fan B."/>
            <person name="Jiang Y."/>
            <person name="Adhikari A."/>
            <person name="Zheng C.-J."/>
            <person name="Schuster L."/>
            <person name="Cowan T.M."/>
            <person name="Smanski M.J."/>
            <person name="Chevrette M.G."/>
            <person name="De Carvalho L.P.S."/>
            <person name="Shen B."/>
        </authorList>
    </citation>
    <scope>NUCLEOTIDE SEQUENCE [LARGE SCALE GENOMIC DNA]</scope>
    <source>
        <strain evidence="6 7">NPDC053791</strain>
    </source>
</reference>
<dbReference type="Proteomes" id="UP001552479">
    <property type="component" value="Unassembled WGS sequence"/>
</dbReference>
<dbReference type="GO" id="GO:0008168">
    <property type="term" value="F:methyltransferase activity"/>
    <property type="evidence" value="ECO:0007669"/>
    <property type="project" value="UniProtKB-KW"/>
</dbReference>
<evidence type="ECO:0000313" key="6">
    <source>
        <dbReference type="EMBL" id="MEV4927125.1"/>
    </source>
</evidence>
<dbReference type="SUPFAM" id="SSF53335">
    <property type="entry name" value="S-adenosyl-L-methionine-dependent methyltransferases"/>
    <property type="match status" value="1"/>
</dbReference>
<dbReference type="PANTHER" id="PTHR43712:SF2">
    <property type="entry name" value="O-METHYLTRANSFERASE CICE"/>
    <property type="match status" value="1"/>
</dbReference>
<dbReference type="EMBL" id="JBFASG010000045">
    <property type="protein sequence ID" value="MEV4927125.1"/>
    <property type="molecule type" value="Genomic_DNA"/>
</dbReference>
<protein>
    <submittedName>
        <fullName evidence="6">Methyltransferase</fullName>
    </submittedName>
</protein>
<evidence type="ECO:0000256" key="2">
    <source>
        <dbReference type="ARBA" id="ARBA00022679"/>
    </source>
</evidence>
<dbReference type="InterPro" id="IPR016461">
    <property type="entry name" value="COMT-like"/>
</dbReference>
<keyword evidence="2" id="KW-0808">Transferase</keyword>
<keyword evidence="3" id="KW-0949">S-adenosyl-L-methionine</keyword>
<dbReference type="InterPro" id="IPR001077">
    <property type="entry name" value="COMT_C"/>
</dbReference>
<evidence type="ECO:0000313" key="7">
    <source>
        <dbReference type="Proteomes" id="UP001552479"/>
    </source>
</evidence>
<dbReference type="SUPFAM" id="SSF46785">
    <property type="entry name" value="Winged helix' DNA-binding domain"/>
    <property type="match status" value="1"/>
</dbReference>
<dbReference type="InterPro" id="IPR029063">
    <property type="entry name" value="SAM-dependent_MTases_sf"/>
</dbReference>
<evidence type="ECO:0000259" key="4">
    <source>
        <dbReference type="Pfam" id="PF00891"/>
    </source>
</evidence>
<dbReference type="PROSITE" id="PS51683">
    <property type="entry name" value="SAM_OMT_II"/>
    <property type="match status" value="1"/>
</dbReference>
<evidence type="ECO:0000259" key="5">
    <source>
        <dbReference type="Pfam" id="PF08100"/>
    </source>
</evidence>
<dbReference type="PANTHER" id="PTHR43712">
    <property type="entry name" value="PUTATIVE (AFU_ORTHOLOGUE AFUA_4G14580)-RELATED"/>
    <property type="match status" value="1"/>
</dbReference>
<feature type="domain" description="O-methyltransferase C-terminal" evidence="4">
    <location>
        <begin position="131"/>
        <end position="337"/>
    </location>
</feature>
<keyword evidence="7" id="KW-1185">Reference proteome</keyword>
<dbReference type="InterPro" id="IPR012967">
    <property type="entry name" value="COMT_dimerisation"/>
</dbReference>
<evidence type="ECO:0000256" key="1">
    <source>
        <dbReference type="ARBA" id="ARBA00022603"/>
    </source>
</evidence>
<evidence type="ECO:0000256" key="3">
    <source>
        <dbReference type="ARBA" id="ARBA00022691"/>
    </source>
</evidence>
<dbReference type="Pfam" id="PF08100">
    <property type="entry name" value="Dimerisation"/>
    <property type="match status" value="1"/>
</dbReference>
<dbReference type="Pfam" id="PF00891">
    <property type="entry name" value="Methyltransf_2"/>
    <property type="match status" value="1"/>
</dbReference>
<feature type="domain" description="O-methyltransferase dimerisation" evidence="5">
    <location>
        <begin position="31"/>
        <end position="105"/>
    </location>
</feature>
<name>A0ABV3J358_9ACTN</name>
<dbReference type="Gene3D" id="1.10.10.10">
    <property type="entry name" value="Winged helix-like DNA-binding domain superfamily/Winged helix DNA-binding domain"/>
    <property type="match status" value="1"/>
</dbReference>
<gene>
    <name evidence="6" type="ORF">AB0L03_30665</name>
</gene>
<dbReference type="PIRSF" id="PIRSF005739">
    <property type="entry name" value="O-mtase"/>
    <property type="match status" value="1"/>
</dbReference>
<dbReference type="InterPro" id="IPR036390">
    <property type="entry name" value="WH_DNA-bd_sf"/>
</dbReference>
<dbReference type="Gene3D" id="3.40.50.150">
    <property type="entry name" value="Vaccinia Virus protein VP39"/>
    <property type="match status" value="1"/>
</dbReference>
<sequence>MDVTPGTGNPTDHRADPAADHPAISAQLGDVAFGYFYAYALRAVAVHRVADHLADGPLQSDELARRAGLHGPTLHRVLRFLATRGIFQEDERGAFGLTPAAELLRTDVPASAHTGMVWLTDEIFQRSAAGLEDTLRTGRTPFETAYGMPFFDYLRTDADAQQLFDTGMANMSGPEDELIADAYEFPATGTIVDVGGGRGGLVRAVLRKNPGMSGVLFDQEQTVAEHLLDEGPGAKEIAGRWRTDAGSFFESVTPGGDIYVLKHIIHDWNDEDCLRILRAVRAAIPAGGRLLVVDAVLPEGNEPHFAKSADIIMLAVVTGRERTEQEFRDLLGEAGFRVDRIISVPNSTSITEAVPV</sequence>